<dbReference type="EMBL" id="JBBPBM010000009">
    <property type="protein sequence ID" value="KAK8567989.1"/>
    <property type="molecule type" value="Genomic_DNA"/>
</dbReference>
<feature type="signal peptide" evidence="1">
    <location>
        <begin position="1"/>
        <end position="23"/>
    </location>
</feature>
<keyword evidence="1" id="KW-0732">Signal</keyword>
<feature type="chain" id="PRO_5045005578" description="Dirigent protein" evidence="1">
    <location>
        <begin position="24"/>
        <end position="108"/>
    </location>
</feature>
<reference evidence="2 3" key="1">
    <citation type="journal article" date="2024" name="G3 (Bethesda)">
        <title>Genome assembly of Hibiscus sabdariffa L. provides insights into metabolisms of medicinal natural products.</title>
        <authorList>
            <person name="Kim T."/>
        </authorList>
    </citation>
    <scope>NUCLEOTIDE SEQUENCE [LARGE SCALE GENOMIC DNA]</scope>
    <source>
        <strain evidence="2">TK-2024</strain>
        <tissue evidence="2">Old leaves</tissue>
    </source>
</reference>
<accession>A0ABR2EZ52</accession>
<comment type="similarity">
    <text evidence="1">Belongs to the plant dirigent protein family.</text>
</comment>
<comment type="subcellular location">
    <subcellularLocation>
        <location evidence="1">Secreted</location>
        <location evidence="1">Extracellular space</location>
        <location evidence="1">Apoplast</location>
    </subcellularLocation>
</comment>
<dbReference type="InterPro" id="IPR004265">
    <property type="entry name" value="Dirigent"/>
</dbReference>
<comment type="function">
    <text evidence="1">Dirigent proteins impart stereoselectivity on the phenoxy radical-coupling reaction, yielding optically active lignans from two molecules of coniferyl alcohol in the biosynthesis of lignans, flavonolignans, and alkaloids and thus plays a central role in plant secondary metabolism.</text>
</comment>
<keyword evidence="1" id="KW-0052">Apoplast</keyword>
<keyword evidence="3" id="KW-1185">Reference proteome</keyword>
<evidence type="ECO:0000313" key="2">
    <source>
        <dbReference type="EMBL" id="KAK8567989.1"/>
    </source>
</evidence>
<sequence length="108" mass="12253">MEKQIIIAASAMIFCVAMSPVYGQYDSETVKARHRQERMTRLHFFFYDVLGGENPAMVPMAHPNITNGGLYLNLLAMDDPLTIGPERTSMRIGNAQGLYLCKRNQRRC</sequence>
<evidence type="ECO:0000313" key="3">
    <source>
        <dbReference type="Proteomes" id="UP001472677"/>
    </source>
</evidence>
<evidence type="ECO:0000256" key="1">
    <source>
        <dbReference type="RuleBase" id="RU363099"/>
    </source>
</evidence>
<gene>
    <name evidence="2" type="ORF">V6N12_006556</name>
</gene>
<dbReference type="Pfam" id="PF03018">
    <property type="entry name" value="Dirigent"/>
    <property type="match status" value="1"/>
</dbReference>
<dbReference type="Proteomes" id="UP001472677">
    <property type="component" value="Unassembled WGS sequence"/>
</dbReference>
<name>A0ABR2EZ52_9ROSI</name>
<comment type="subunit">
    <text evidence="1">Homodimer.</text>
</comment>
<proteinExistence type="inferred from homology"/>
<keyword evidence="1" id="KW-0964">Secreted</keyword>
<comment type="caution">
    <text evidence="2">The sequence shown here is derived from an EMBL/GenBank/DDBJ whole genome shotgun (WGS) entry which is preliminary data.</text>
</comment>
<dbReference type="PANTHER" id="PTHR21495">
    <property type="entry name" value="NUCLEOPORIN-RELATED"/>
    <property type="match status" value="1"/>
</dbReference>
<protein>
    <recommendedName>
        <fullName evidence="1">Dirigent protein</fullName>
    </recommendedName>
</protein>
<organism evidence="2 3">
    <name type="scientific">Hibiscus sabdariffa</name>
    <name type="common">roselle</name>
    <dbReference type="NCBI Taxonomy" id="183260"/>
    <lineage>
        <taxon>Eukaryota</taxon>
        <taxon>Viridiplantae</taxon>
        <taxon>Streptophyta</taxon>
        <taxon>Embryophyta</taxon>
        <taxon>Tracheophyta</taxon>
        <taxon>Spermatophyta</taxon>
        <taxon>Magnoliopsida</taxon>
        <taxon>eudicotyledons</taxon>
        <taxon>Gunneridae</taxon>
        <taxon>Pentapetalae</taxon>
        <taxon>rosids</taxon>
        <taxon>malvids</taxon>
        <taxon>Malvales</taxon>
        <taxon>Malvaceae</taxon>
        <taxon>Malvoideae</taxon>
        <taxon>Hibiscus</taxon>
    </lineage>
</organism>